<dbReference type="Pfam" id="PF12698">
    <property type="entry name" value="ABC2_membrane_3"/>
    <property type="match status" value="2"/>
</dbReference>
<feature type="transmembrane region" description="Helical" evidence="7">
    <location>
        <begin position="1114"/>
        <end position="1142"/>
    </location>
</feature>
<feature type="transmembrane region" description="Helical" evidence="7">
    <location>
        <begin position="1072"/>
        <end position="1093"/>
    </location>
</feature>
<dbReference type="EMBL" id="JAJJHW010000095">
    <property type="protein sequence ID" value="KAH8386636.1"/>
    <property type="molecule type" value="Genomic_DNA"/>
</dbReference>
<evidence type="ECO:0000256" key="7">
    <source>
        <dbReference type="SAM" id="Phobius"/>
    </source>
</evidence>
<keyword evidence="3" id="KW-0547">Nucleotide-binding</keyword>
<dbReference type="InterPro" id="IPR003439">
    <property type="entry name" value="ABC_transporter-like_ATP-bd"/>
</dbReference>
<evidence type="ECO:0000256" key="6">
    <source>
        <dbReference type="ARBA" id="ARBA00023136"/>
    </source>
</evidence>
<feature type="domain" description="ABC transporter" evidence="8">
    <location>
        <begin position="1358"/>
        <end position="1588"/>
    </location>
</feature>
<feature type="transmembrane region" description="Helical" evidence="7">
    <location>
        <begin position="1212"/>
        <end position="1232"/>
    </location>
</feature>
<dbReference type="Pfam" id="PF00005">
    <property type="entry name" value="ABC_tran"/>
    <property type="match status" value="2"/>
</dbReference>
<feature type="transmembrane region" description="Helical" evidence="7">
    <location>
        <begin position="312"/>
        <end position="340"/>
    </location>
</feature>
<organism evidence="9 10">
    <name type="scientific">Drosophila rubida</name>
    <dbReference type="NCBI Taxonomy" id="30044"/>
    <lineage>
        <taxon>Eukaryota</taxon>
        <taxon>Metazoa</taxon>
        <taxon>Ecdysozoa</taxon>
        <taxon>Arthropoda</taxon>
        <taxon>Hexapoda</taxon>
        <taxon>Insecta</taxon>
        <taxon>Pterygota</taxon>
        <taxon>Neoptera</taxon>
        <taxon>Endopterygota</taxon>
        <taxon>Diptera</taxon>
        <taxon>Brachycera</taxon>
        <taxon>Muscomorpha</taxon>
        <taxon>Ephydroidea</taxon>
        <taxon>Drosophilidae</taxon>
        <taxon>Drosophila</taxon>
    </lineage>
</organism>
<dbReference type="GO" id="GO:0005319">
    <property type="term" value="F:lipid transporter activity"/>
    <property type="evidence" value="ECO:0007669"/>
    <property type="project" value="TreeGrafter"/>
</dbReference>
<feature type="transmembrane region" description="Helical" evidence="7">
    <location>
        <begin position="452"/>
        <end position="478"/>
    </location>
</feature>
<dbReference type="Gene3D" id="3.40.50.300">
    <property type="entry name" value="P-loop containing nucleotide triphosphate hydrolases"/>
    <property type="match status" value="2"/>
</dbReference>
<evidence type="ECO:0000256" key="1">
    <source>
        <dbReference type="ARBA" id="ARBA00004141"/>
    </source>
</evidence>
<feature type="transmembrane region" description="Helical" evidence="7">
    <location>
        <begin position="1181"/>
        <end position="1200"/>
    </location>
</feature>
<keyword evidence="5 7" id="KW-1133">Transmembrane helix</keyword>
<feature type="transmembrane region" description="Helical" evidence="7">
    <location>
        <begin position="28"/>
        <end position="47"/>
    </location>
</feature>
<evidence type="ECO:0000259" key="8">
    <source>
        <dbReference type="PROSITE" id="PS50893"/>
    </source>
</evidence>
<keyword evidence="10" id="KW-1185">Reference proteome</keyword>
<feature type="transmembrane region" description="Helical" evidence="7">
    <location>
        <begin position="1272"/>
        <end position="1292"/>
    </location>
</feature>
<feature type="transmembrane region" description="Helical" evidence="7">
    <location>
        <begin position="382"/>
        <end position="402"/>
    </location>
</feature>
<comment type="caution">
    <text evidence="9">The sequence shown here is derived from an EMBL/GenBank/DDBJ whole genome shotgun (WGS) entry which is preliminary data.</text>
</comment>
<evidence type="ECO:0000256" key="2">
    <source>
        <dbReference type="ARBA" id="ARBA00022692"/>
    </source>
</evidence>
<dbReference type="PANTHER" id="PTHR19229">
    <property type="entry name" value="ATP-BINDING CASSETTE TRANSPORTER SUBFAMILY A ABCA"/>
    <property type="match status" value="1"/>
</dbReference>
<dbReference type="SUPFAM" id="SSF52540">
    <property type="entry name" value="P-loop containing nucleoside triphosphate hydrolases"/>
    <property type="match status" value="2"/>
</dbReference>
<feature type="transmembrane region" description="Helical" evidence="7">
    <location>
        <begin position="352"/>
        <end position="376"/>
    </location>
</feature>
<dbReference type="GO" id="GO:0140359">
    <property type="term" value="F:ABC-type transporter activity"/>
    <property type="evidence" value="ECO:0007669"/>
    <property type="project" value="InterPro"/>
</dbReference>
<feature type="transmembrane region" description="Helical" evidence="7">
    <location>
        <begin position="272"/>
        <end position="292"/>
    </location>
</feature>
<dbReference type="InterPro" id="IPR013525">
    <property type="entry name" value="ABC2_TM"/>
</dbReference>
<dbReference type="InterPro" id="IPR003593">
    <property type="entry name" value="AAA+_ATPase"/>
</dbReference>
<name>A0AAD4PPH7_9MUSC</name>
<proteinExistence type="predicted"/>
<keyword evidence="2 7" id="KW-0812">Transmembrane</keyword>
<protein>
    <recommendedName>
        <fullName evidence="8">ABC transporter domain-containing protein</fullName>
    </recommendedName>
</protein>
<accession>A0AAD4PPH7</accession>
<dbReference type="GO" id="GO:0005524">
    <property type="term" value="F:ATP binding"/>
    <property type="evidence" value="ECO:0007669"/>
    <property type="project" value="UniProtKB-KW"/>
</dbReference>
<dbReference type="InterPro" id="IPR027417">
    <property type="entry name" value="P-loop_NTPase"/>
</dbReference>
<dbReference type="GO" id="GO:0016020">
    <property type="term" value="C:membrane"/>
    <property type="evidence" value="ECO:0007669"/>
    <property type="project" value="UniProtKB-SubCell"/>
</dbReference>
<feature type="transmembrane region" description="Helical" evidence="7">
    <location>
        <begin position="903"/>
        <end position="927"/>
    </location>
</feature>
<evidence type="ECO:0000256" key="5">
    <source>
        <dbReference type="ARBA" id="ARBA00022989"/>
    </source>
</evidence>
<dbReference type="PANTHER" id="PTHR19229:SF250">
    <property type="entry name" value="ABC TRANSPORTER DOMAIN-CONTAINING PROTEIN-RELATED"/>
    <property type="match status" value="1"/>
</dbReference>
<keyword evidence="4" id="KW-0067">ATP-binding</keyword>
<reference evidence="9" key="1">
    <citation type="journal article" date="2021" name="Mol. Ecol. Resour.">
        <title>Phylogenomic analyses of the genus Drosophila reveals genomic signals of climate adaptation.</title>
        <authorList>
            <person name="Li F."/>
            <person name="Rane R.V."/>
            <person name="Luria V."/>
            <person name="Xiong Z."/>
            <person name="Chen J."/>
            <person name="Li Z."/>
            <person name="Catullo R.A."/>
            <person name="Griffin P.C."/>
            <person name="Schiffer M."/>
            <person name="Pearce S."/>
            <person name="Lee S.F."/>
            <person name="McElroy K."/>
            <person name="Stocker A."/>
            <person name="Shirriffs J."/>
            <person name="Cockerell F."/>
            <person name="Coppin C."/>
            <person name="Sgro C.M."/>
            <person name="Karger A."/>
            <person name="Cain J.W."/>
            <person name="Weber J.A."/>
            <person name="Santpere G."/>
            <person name="Kirschner M.W."/>
            <person name="Hoffmann A.A."/>
            <person name="Oakeshott J.G."/>
            <person name="Zhang G."/>
        </authorList>
    </citation>
    <scope>NUCLEOTIDE SEQUENCE</scope>
    <source>
        <strain evidence="9">BGI-SZ-2011g</strain>
    </source>
</reference>
<dbReference type="InterPro" id="IPR026082">
    <property type="entry name" value="ABCA"/>
</dbReference>
<dbReference type="Proteomes" id="UP001200034">
    <property type="component" value="Unassembled WGS sequence"/>
</dbReference>
<evidence type="ECO:0000313" key="9">
    <source>
        <dbReference type="EMBL" id="KAH8386636.1"/>
    </source>
</evidence>
<comment type="subcellular location">
    <subcellularLocation>
        <location evidence="1">Membrane</location>
        <topology evidence="1">Multi-pass membrane protein</topology>
    </subcellularLocation>
</comment>
<sequence length="1697" mass="195921">MSIRNYLERLTLLTWKLHKTQWNRKLELLWVLLSPTLLLIIAVVMRVQIDVSPRFNHLYDPIDLDQCWSDLVETLTERDQIRKRANFSHNVYVPQLVIAWAPMEYNLFDKIMELAQADLPKMTFKQYATCEEMIDAMMEESLFSGVCFDGSMTEKSYKFRDDRIDDTVIPHFNYSIIFPSELRDFKDSYLGNNWKTIYKDDPKTSIVRRLNNPHSDGDICYVREGFIKMQKAISENFLKITCKTKFPKLVLRRFPVDGRVQDPLLNYINRGLPLLIVIGYMFPAQILVWQIVQDKHQQMRQLLINMNISNVIHFSAWFCKGLLYNLISTLFLLVAIKVQWNNAHGLLTQTPWYIVLLVLVMYNVASTSFSLMMASFFRNNALAIRVLTIFWLLTYMPFFVLWNNREQAMRVIRYLSYALPNTVVALICEGLIEREVIFDKEWVDQGYSLNYVGHRITVFSGAYIFLFDAIAFSAIGIYMDVWNTGESGGTRKRRIPVPAHSGDFTFQERDDSFMPQSSQTPGIKATKIYEVEPAHRRFKIKIKKLCKRYTANSRGALNSFTWNVYENEVTVLMGHNGCGKTTLLKILAGLLEPTRGLVMVADYNIQTERQEATMQLGLALGDNFLEPDFTVSDQIRFICLVKGASWSTATEEINLFTQRLQLETIKQNKVKSLTAQQRNLLSIACAFAGGSPIILIDDVHCDLDLHTQSLICGLINEEKFRRTIILVSNSTALANHLADRLAIMSNGELKCTGTKPFLRNMYGHGFRLTLVKGKEFDFDELNNLLGKYLPSLTMESNIGHKVTFVLENKYEDKFSDLFDELEEEMQNLDIVSFRLRDTSLDEIFLRFGSEEGDLTPDPATLIEDYKLIAEDPDLDGQVTGHALVAVHLRTLLFMRWVIDKRQIPIQIICLVALLIATACTFSAVLIYGKNYQLKPLSFNLTEFDYIDAFVEILSEDIDVLEMQEFFTELLFWYDGHVKILETEDVTDFYLMQHHDFNKMINFRFMFGASLSGETITVWFNNIPLHAAPFGLNLLHNVVARRYFHEEASIDVSLVPLHFQTAVNTLPQSPLSLGSLMAINLSFILGTMWAGLAISTMLERTFKKQQYLAGVKLHIYALALLSFDILRIVAISFFIIVITIFYTGPSKHDYELYCWLFLLLLMTSLSIVALSYFLYALFKEPNYAFILICLYNLLGIIIFTISVGEEITDMNDIYQPFIQYTFGEIFYKIFYLFDYKWMCRDESLEFVSKELLNCEGIPNCCTHYDYYSKDYGMMFDMIMLCLGIVVPLLLFILQEHFTLMSYGCRGSRTKSSEKRSKYDPNRHRPHVVQNPNFFADESVLNERRRVDSLTEEERAEMTMVCQDLGKRYRRKTILIRIDLCVEKSECIGLMGYNDTGKTTLVKLLVGDTMMSHGKLWIAGYSMEKERTKCYSIMGYCSQIQGFPAKFTPRELMVIHARLHGLTNKASILICEGLAHLLGFFQCYRQLISLCSTGQHRRIGFALAILGDPVFICIDGPPGGIDPNGKRILYSLTAYLQQRGSSFLYTNLSSSDAERMCQRTPVLCDGQLWTIGTQDKRYRPGYLLEVRFKRKINMDITTARNTWDRINQFPVSPHNKFILFMQLKFPEATLHHLEEESVSFMLPSNSTNFSEIFQTIRRDTFELNIEDFYITRNVVSGMHVDLFDRLALRSARPTTTSVL</sequence>
<dbReference type="PROSITE" id="PS50893">
    <property type="entry name" value="ABC_TRANSPORTER_2"/>
    <property type="match status" value="2"/>
</dbReference>
<feature type="transmembrane region" description="Helical" evidence="7">
    <location>
        <begin position="1154"/>
        <end position="1174"/>
    </location>
</feature>
<feature type="domain" description="ABC transporter" evidence="8">
    <location>
        <begin position="540"/>
        <end position="771"/>
    </location>
</feature>
<keyword evidence="6 7" id="KW-0472">Membrane</keyword>
<evidence type="ECO:0000256" key="4">
    <source>
        <dbReference type="ARBA" id="ARBA00022840"/>
    </source>
</evidence>
<dbReference type="GO" id="GO:0016887">
    <property type="term" value="F:ATP hydrolysis activity"/>
    <property type="evidence" value="ECO:0007669"/>
    <property type="project" value="InterPro"/>
</dbReference>
<evidence type="ECO:0000256" key="3">
    <source>
        <dbReference type="ARBA" id="ARBA00022741"/>
    </source>
</evidence>
<dbReference type="SMART" id="SM00382">
    <property type="entry name" value="AAA"/>
    <property type="match status" value="2"/>
</dbReference>
<gene>
    <name evidence="9" type="ORF">KR093_001616</name>
</gene>
<evidence type="ECO:0000313" key="10">
    <source>
        <dbReference type="Proteomes" id="UP001200034"/>
    </source>
</evidence>